<reference evidence="1 2" key="1">
    <citation type="submission" date="2021-07" db="EMBL/GenBank/DDBJ databases">
        <authorList>
            <person name="Imarazene B."/>
            <person name="Zahm M."/>
            <person name="Klopp C."/>
            <person name="Cabau C."/>
            <person name="Beille S."/>
            <person name="Jouanno E."/>
            <person name="Castinel A."/>
            <person name="Lluch J."/>
            <person name="Gil L."/>
            <person name="Kuchtly C."/>
            <person name="Lopez Roques C."/>
            <person name="Donnadieu C."/>
            <person name="Parrinello H."/>
            <person name="Journot L."/>
            <person name="Du K."/>
            <person name="Schartl M."/>
            <person name="Retaux S."/>
            <person name="Guiguen Y."/>
        </authorList>
    </citation>
    <scope>NUCLEOTIDE SEQUENCE [LARGE SCALE GENOMIC DNA]</scope>
    <source>
        <strain evidence="1">Pach_M1</strain>
        <tissue evidence="1">Testis</tissue>
    </source>
</reference>
<protein>
    <submittedName>
        <fullName evidence="1">Uncharacterized protein</fullName>
    </submittedName>
</protein>
<dbReference type="EMBL" id="JAICCE010000016">
    <property type="protein sequence ID" value="KAG9266656.1"/>
    <property type="molecule type" value="Genomic_DNA"/>
</dbReference>
<accession>A0A8T2LBG7</accession>
<sequence length="67" mass="7782">MFHHQSCVVLYFLEVFSSSLRRFCLGFEEHLGKHLLLRGSLYEPVTSFTLAVSVEDIFIILKLLITH</sequence>
<evidence type="ECO:0000313" key="2">
    <source>
        <dbReference type="Proteomes" id="UP000752171"/>
    </source>
</evidence>
<dbReference type="Proteomes" id="UP000752171">
    <property type="component" value="Unassembled WGS sequence"/>
</dbReference>
<dbReference type="AlphaFoldDB" id="A0A8T2LBG7"/>
<organism evidence="1 2">
    <name type="scientific">Astyanax mexicanus</name>
    <name type="common">Blind cave fish</name>
    <name type="synonym">Astyanax fasciatus mexicanus</name>
    <dbReference type="NCBI Taxonomy" id="7994"/>
    <lineage>
        <taxon>Eukaryota</taxon>
        <taxon>Metazoa</taxon>
        <taxon>Chordata</taxon>
        <taxon>Craniata</taxon>
        <taxon>Vertebrata</taxon>
        <taxon>Euteleostomi</taxon>
        <taxon>Actinopterygii</taxon>
        <taxon>Neopterygii</taxon>
        <taxon>Teleostei</taxon>
        <taxon>Ostariophysi</taxon>
        <taxon>Characiformes</taxon>
        <taxon>Characoidei</taxon>
        <taxon>Acestrorhamphidae</taxon>
        <taxon>Acestrorhamphinae</taxon>
        <taxon>Astyanax</taxon>
    </lineage>
</organism>
<name>A0A8T2LBG7_ASTMX</name>
<comment type="caution">
    <text evidence="1">The sequence shown here is derived from an EMBL/GenBank/DDBJ whole genome shotgun (WGS) entry which is preliminary data.</text>
</comment>
<evidence type="ECO:0000313" key="1">
    <source>
        <dbReference type="EMBL" id="KAG9266656.1"/>
    </source>
</evidence>
<gene>
    <name evidence="1" type="ORF">AMEX_G19301</name>
</gene>
<proteinExistence type="predicted"/>